<dbReference type="SUPFAM" id="SSF52540">
    <property type="entry name" value="P-loop containing nucleoside triphosphate hydrolases"/>
    <property type="match status" value="2"/>
</dbReference>
<dbReference type="PROSITE" id="PS51192">
    <property type="entry name" value="HELICASE_ATP_BIND_1"/>
    <property type="match status" value="1"/>
</dbReference>
<dbReference type="Pfam" id="PF12344">
    <property type="entry name" value="UvrB"/>
    <property type="match status" value="1"/>
</dbReference>
<dbReference type="InterPro" id="IPR027417">
    <property type="entry name" value="P-loop_NTPase"/>
</dbReference>
<evidence type="ECO:0000256" key="2">
    <source>
        <dbReference type="ARBA" id="ARBA00008533"/>
    </source>
</evidence>
<dbReference type="Gene3D" id="3.40.50.300">
    <property type="entry name" value="P-loop containing nucleotide triphosphate hydrolases"/>
    <property type="match status" value="3"/>
</dbReference>
<dbReference type="EMBL" id="MGAV01000008">
    <property type="protein sequence ID" value="OGK55214.1"/>
    <property type="molecule type" value="Genomic_DNA"/>
</dbReference>
<dbReference type="GO" id="GO:0009380">
    <property type="term" value="C:excinuclease repair complex"/>
    <property type="evidence" value="ECO:0007669"/>
    <property type="project" value="InterPro"/>
</dbReference>
<dbReference type="InterPro" id="IPR004807">
    <property type="entry name" value="UvrB"/>
</dbReference>
<dbReference type="NCBIfam" id="NF003673">
    <property type="entry name" value="PRK05298.1"/>
    <property type="match status" value="1"/>
</dbReference>
<dbReference type="InterPro" id="IPR001943">
    <property type="entry name" value="UVR_dom"/>
</dbReference>
<dbReference type="SMART" id="SM00490">
    <property type="entry name" value="HELICc"/>
    <property type="match status" value="1"/>
</dbReference>
<feature type="domain" description="UVR" evidence="12">
    <location>
        <begin position="637"/>
        <end position="672"/>
    </location>
</feature>
<dbReference type="AlphaFoldDB" id="A0A1F7JHX5"/>
<dbReference type="InterPro" id="IPR036876">
    <property type="entry name" value="UVR_dom_sf"/>
</dbReference>
<evidence type="ECO:0000256" key="11">
    <source>
        <dbReference type="ARBA" id="ARBA00029504"/>
    </source>
</evidence>
<evidence type="ECO:0000259" key="12">
    <source>
        <dbReference type="PROSITE" id="PS50151"/>
    </source>
</evidence>
<dbReference type="Pfam" id="PF04851">
    <property type="entry name" value="ResIII"/>
    <property type="match status" value="1"/>
</dbReference>
<evidence type="ECO:0000259" key="13">
    <source>
        <dbReference type="PROSITE" id="PS51192"/>
    </source>
</evidence>
<dbReference type="Proteomes" id="UP000177418">
    <property type="component" value="Unassembled WGS sequence"/>
</dbReference>
<gene>
    <name evidence="15" type="ORF">A3H78_04210</name>
</gene>
<dbReference type="InterPro" id="IPR024759">
    <property type="entry name" value="UvrB_YAD/RRR_dom"/>
</dbReference>
<evidence type="ECO:0000256" key="5">
    <source>
        <dbReference type="ARBA" id="ARBA00022763"/>
    </source>
</evidence>
<name>A0A1F7JHX5_9BACT</name>
<dbReference type="PROSITE" id="PS51194">
    <property type="entry name" value="HELICASE_CTER"/>
    <property type="match status" value="1"/>
</dbReference>
<proteinExistence type="inferred from homology"/>
<feature type="domain" description="Helicase ATP-binding" evidence="13">
    <location>
        <begin position="25"/>
        <end position="158"/>
    </location>
</feature>
<evidence type="ECO:0000256" key="10">
    <source>
        <dbReference type="ARBA" id="ARBA00026033"/>
    </source>
</evidence>
<evidence type="ECO:0000256" key="1">
    <source>
        <dbReference type="ARBA" id="ARBA00004496"/>
    </source>
</evidence>
<dbReference type="SUPFAM" id="SSF46600">
    <property type="entry name" value="C-terminal UvrC-binding domain of UvrB"/>
    <property type="match status" value="1"/>
</dbReference>
<sequence length="673" mass="77886">MNIFNLESNFSATDDQTQAIAKLVDGIKSNIKNQVLLGVTGSGKTFTMANIIKQSNLPTLIISHNKTLAGQLFQEMRDFFPKNSISYFVSYYDFYQPEAYLPATDIYIQKEAMINDLIDKMRLKATSNIMTRDDVVVVASVSCIYNIGSPREYGQNVLTIDKFQPLSNKNLAKRLIELQYERSEFDFSRGTFRIRGNNIDIYPAYEDTAIHLEILGDKLRNGYFINPISGEKIAAISFNDPLVIYPAKHYLADQTEYLNVESKIRHDLKLECDQLLHSGKLIEAQRLLRKVNYDLEMIKEVGYVNGIENYSRYFDGRAIGDPPFTLIDYFSHRYKDKWLAIIDESHMTIPQIRGMYHGDNSRKKTLIDYGFRMQAALDNRPFKFDEFYVKVPKFIYASATPDEWELNKSKKHVFELLTRPTGIIDPEVIIKPSKNEIMDLIEEIEKTITQSFKVLVSALTKRIAEDLTKYLSEKNIKTKYLHSDIKTLERTKILISLRRGEFDVLVGINLLREGLDLPEIGLVAILDAENEGFLRSKTALIQTMGRASRNINGRVIIYADTMTKSINQAIDEINRRRKYQIEYNKRHNITPVSISKLIKDDIVENYPQTQEGLFIIPQFISDLDKIKIDSMTPHDIKKIRHQLTREMKKQAKDLHFEMAIAIRDKIEELNHYE</sequence>
<dbReference type="Gene3D" id="4.10.860.10">
    <property type="entry name" value="UVR domain"/>
    <property type="match status" value="1"/>
</dbReference>
<keyword evidence="8" id="KW-0267">Excision nuclease</keyword>
<dbReference type="Pfam" id="PF17757">
    <property type="entry name" value="UvrB_inter"/>
    <property type="match status" value="1"/>
</dbReference>
<feature type="domain" description="Helicase C-terminal" evidence="14">
    <location>
        <begin position="436"/>
        <end position="598"/>
    </location>
</feature>
<keyword evidence="4" id="KW-0547">Nucleotide-binding</keyword>
<accession>A0A1F7JHX5</accession>
<protein>
    <recommendedName>
        <fullName evidence="11">UvrABC system protein B</fullName>
    </recommendedName>
</protein>
<dbReference type="GO" id="GO:0016887">
    <property type="term" value="F:ATP hydrolysis activity"/>
    <property type="evidence" value="ECO:0007669"/>
    <property type="project" value="InterPro"/>
</dbReference>
<dbReference type="InterPro" id="IPR014001">
    <property type="entry name" value="Helicase_ATP-bd"/>
</dbReference>
<dbReference type="Pfam" id="PF00271">
    <property type="entry name" value="Helicase_C"/>
    <property type="match status" value="1"/>
</dbReference>
<evidence type="ECO:0000256" key="6">
    <source>
        <dbReference type="ARBA" id="ARBA00022769"/>
    </source>
</evidence>
<dbReference type="GO" id="GO:0003677">
    <property type="term" value="F:DNA binding"/>
    <property type="evidence" value="ECO:0007669"/>
    <property type="project" value="InterPro"/>
</dbReference>
<comment type="subcellular location">
    <subcellularLocation>
        <location evidence="1">Cytoplasm</location>
    </subcellularLocation>
</comment>
<evidence type="ECO:0000256" key="4">
    <source>
        <dbReference type="ARBA" id="ARBA00022741"/>
    </source>
</evidence>
<keyword evidence="3" id="KW-0963">Cytoplasm</keyword>
<evidence type="ECO:0000259" key="14">
    <source>
        <dbReference type="PROSITE" id="PS51194"/>
    </source>
</evidence>
<dbReference type="GO" id="GO:0005737">
    <property type="term" value="C:cytoplasm"/>
    <property type="evidence" value="ECO:0007669"/>
    <property type="project" value="UniProtKB-SubCell"/>
</dbReference>
<dbReference type="PANTHER" id="PTHR24029">
    <property type="entry name" value="UVRABC SYSTEM PROTEIN B"/>
    <property type="match status" value="1"/>
</dbReference>
<keyword evidence="5" id="KW-0227">DNA damage</keyword>
<keyword evidence="6" id="KW-0228">DNA excision</keyword>
<evidence type="ECO:0000313" key="15">
    <source>
        <dbReference type="EMBL" id="OGK55214.1"/>
    </source>
</evidence>
<keyword evidence="7" id="KW-0067">ATP-binding</keyword>
<evidence type="ECO:0000313" key="16">
    <source>
        <dbReference type="Proteomes" id="UP000177418"/>
    </source>
</evidence>
<dbReference type="PROSITE" id="PS50151">
    <property type="entry name" value="UVR"/>
    <property type="match status" value="1"/>
</dbReference>
<dbReference type="InterPro" id="IPR041471">
    <property type="entry name" value="UvrB_inter"/>
</dbReference>
<dbReference type="GO" id="GO:0004518">
    <property type="term" value="F:nuclease activity"/>
    <property type="evidence" value="ECO:0007669"/>
    <property type="project" value="UniProtKB-KW"/>
</dbReference>
<dbReference type="GO" id="GO:0005524">
    <property type="term" value="F:ATP binding"/>
    <property type="evidence" value="ECO:0007669"/>
    <property type="project" value="UniProtKB-KW"/>
</dbReference>
<evidence type="ECO:0000256" key="3">
    <source>
        <dbReference type="ARBA" id="ARBA00022490"/>
    </source>
</evidence>
<comment type="caution">
    <text evidence="15">The sequence shown here is derived from an EMBL/GenBank/DDBJ whole genome shotgun (WGS) entry which is preliminary data.</text>
</comment>
<dbReference type="PANTHER" id="PTHR24029:SF0">
    <property type="entry name" value="UVRABC SYSTEM PROTEIN B"/>
    <property type="match status" value="1"/>
</dbReference>
<dbReference type="InterPro" id="IPR006935">
    <property type="entry name" value="Helicase/UvrB_N"/>
</dbReference>
<dbReference type="NCBIfam" id="TIGR00631">
    <property type="entry name" value="uvrb"/>
    <property type="match status" value="1"/>
</dbReference>
<organism evidence="15 16">
    <name type="scientific">Candidatus Roizmanbacteria bacterium RIFCSPLOWO2_02_FULL_36_11</name>
    <dbReference type="NCBI Taxonomy" id="1802071"/>
    <lineage>
        <taxon>Bacteria</taxon>
        <taxon>Candidatus Roizmaniibacteriota</taxon>
    </lineage>
</organism>
<keyword evidence="9" id="KW-0234">DNA repair</keyword>
<reference evidence="15 16" key="1">
    <citation type="journal article" date="2016" name="Nat. Commun.">
        <title>Thousands of microbial genomes shed light on interconnected biogeochemical processes in an aquifer system.</title>
        <authorList>
            <person name="Anantharaman K."/>
            <person name="Brown C.T."/>
            <person name="Hug L.A."/>
            <person name="Sharon I."/>
            <person name="Castelle C.J."/>
            <person name="Probst A.J."/>
            <person name="Thomas B.C."/>
            <person name="Singh A."/>
            <person name="Wilkins M.J."/>
            <person name="Karaoz U."/>
            <person name="Brodie E.L."/>
            <person name="Williams K.H."/>
            <person name="Hubbard S.S."/>
            <person name="Banfield J.F."/>
        </authorList>
    </citation>
    <scope>NUCLEOTIDE SEQUENCE [LARGE SCALE GENOMIC DNA]</scope>
</reference>
<evidence type="ECO:0000256" key="7">
    <source>
        <dbReference type="ARBA" id="ARBA00022840"/>
    </source>
</evidence>
<evidence type="ECO:0000256" key="9">
    <source>
        <dbReference type="ARBA" id="ARBA00023204"/>
    </source>
</evidence>
<dbReference type="InterPro" id="IPR001650">
    <property type="entry name" value="Helicase_C-like"/>
</dbReference>
<evidence type="ECO:0000256" key="8">
    <source>
        <dbReference type="ARBA" id="ARBA00022881"/>
    </source>
</evidence>
<comment type="subunit">
    <text evidence="10">Forms a heterotetramer with UvrA during the search for lesions. Interacts with UvrC in an incision complex.</text>
</comment>
<dbReference type="SMART" id="SM00487">
    <property type="entry name" value="DEXDc"/>
    <property type="match status" value="1"/>
</dbReference>
<comment type="similarity">
    <text evidence="2">Belongs to the UvrB family.</text>
</comment>
<dbReference type="GO" id="GO:0006289">
    <property type="term" value="P:nucleotide-excision repair"/>
    <property type="evidence" value="ECO:0007669"/>
    <property type="project" value="InterPro"/>
</dbReference>